<keyword evidence="2" id="KW-0812">Transmembrane</keyword>
<proteinExistence type="inferred from homology"/>
<keyword evidence="3" id="KW-0378">Hydrolase</keyword>
<protein>
    <submittedName>
        <fullName evidence="3">Hydrolase</fullName>
    </submittedName>
</protein>
<accession>A0AAV3QZ00</accession>
<dbReference type="PANTHER" id="PTHR45642">
    <property type="entry name" value="GDSL ESTERASE/LIPASE EXL3"/>
    <property type="match status" value="1"/>
</dbReference>
<evidence type="ECO:0000256" key="2">
    <source>
        <dbReference type="SAM" id="Phobius"/>
    </source>
</evidence>
<dbReference type="InterPro" id="IPR050592">
    <property type="entry name" value="GDSL_lipolytic_enzyme"/>
</dbReference>
<gene>
    <name evidence="3" type="ORF">LIER_23153</name>
</gene>
<dbReference type="InterPro" id="IPR001087">
    <property type="entry name" value="GDSL"/>
</dbReference>
<dbReference type="Proteomes" id="UP001454036">
    <property type="component" value="Unassembled WGS sequence"/>
</dbReference>
<dbReference type="Gene3D" id="3.40.50.1110">
    <property type="entry name" value="SGNH hydrolase"/>
    <property type="match status" value="1"/>
</dbReference>
<feature type="transmembrane region" description="Helical" evidence="2">
    <location>
        <begin position="20"/>
        <end position="38"/>
    </location>
</feature>
<evidence type="ECO:0000256" key="1">
    <source>
        <dbReference type="ARBA" id="ARBA00008668"/>
    </source>
</evidence>
<keyword evidence="2" id="KW-1133">Transmembrane helix</keyword>
<reference evidence="3 4" key="1">
    <citation type="submission" date="2024-01" db="EMBL/GenBank/DDBJ databases">
        <title>The complete chloroplast genome sequence of Lithospermum erythrorhizon: insights into the phylogenetic relationship among Boraginaceae species and the maternal lineages of purple gromwells.</title>
        <authorList>
            <person name="Okada T."/>
            <person name="Watanabe K."/>
        </authorList>
    </citation>
    <scope>NUCLEOTIDE SEQUENCE [LARGE SCALE GENOMIC DNA]</scope>
</reference>
<dbReference type="InterPro" id="IPR036514">
    <property type="entry name" value="SGNH_hydro_sf"/>
</dbReference>
<keyword evidence="2" id="KW-0472">Membrane</keyword>
<dbReference type="AlphaFoldDB" id="A0AAV3QZ00"/>
<evidence type="ECO:0000313" key="3">
    <source>
        <dbReference type="EMBL" id="GAA0168436.1"/>
    </source>
</evidence>
<organism evidence="3 4">
    <name type="scientific">Lithospermum erythrorhizon</name>
    <name type="common">Purple gromwell</name>
    <name type="synonym">Lithospermum officinale var. erythrorhizon</name>
    <dbReference type="NCBI Taxonomy" id="34254"/>
    <lineage>
        <taxon>Eukaryota</taxon>
        <taxon>Viridiplantae</taxon>
        <taxon>Streptophyta</taxon>
        <taxon>Embryophyta</taxon>
        <taxon>Tracheophyta</taxon>
        <taxon>Spermatophyta</taxon>
        <taxon>Magnoliopsida</taxon>
        <taxon>eudicotyledons</taxon>
        <taxon>Gunneridae</taxon>
        <taxon>Pentapetalae</taxon>
        <taxon>asterids</taxon>
        <taxon>lamiids</taxon>
        <taxon>Boraginales</taxon>
        <taxon>Boraginaceae</taxon>
        <taxon>Boraginoideae</taxon>
        <taxon>Lithospermeae</taxon>
        <taxon>Lithospermum</taxon>
    </lineage>
</organism>
<dbReference type="GO" id="GO:0016788">
    <property type="term" value="F:hydrolase activity, acting on ester bonds"/>
    <property type="evidence" value="ECO:0007669"/>
    <property type="project" value="InterPro"/>
</dbReference>
<dbReference type="EMBL" id="BAABME010006466">
    <property type="protein sequence ID" value="GAA0168436.1"/>
    <property type="molecule type" value="Genomic_DNA"/>
</dbReference>
<evidence type="ECO:0000313" key="4">
    <source>
        <dbReference type="Proteomes" id="UP001454036"/>
    </source>
</evidence>
<comment type="similarity">
    <text evidence="1">Belongs to the 'GDSL' lipolytic enzyme family.</text>
</comment>
<comment type="caution">
    <text evidence="3">The sequence shown here is derived from an EMBL/GenBank/DDBJ whole genome shotgun (WGS) entry which is preliminary data.</text>
</comment>
<dbReference type="PANTHER" id="PTHR45642:SF95">
    <property type="entry name" value="GDSL-LIKE LIPASE_ACYLHYDROLASE FAMILY PROTEIN, EXPRESSED"/>
    <property type="match status" value="1"/>
</dbReference>
<name>A0AAV3QZ00_LITER</name>
<dbReference type="Pfam" id="PF00657">
    <property type="entry name" value="Lipase_GDSL"/>
    <property type="match status" value="1"/>
</dbReference>
<keyword evidence="4" id="KW-1185">Reference proteome</keyword>
<sequence>MTNYCITFLSSSSSYKCPNLVTSSLSHIVILIIFLLLLSCCEAKVQIPEGFDVPAVFAFGDSIVDQGMNNYIKTVVKADFEPYGADLNGGKPTGRFCNGRTPADLVASELGIKELVPAYLDPQLKPQDMITGVSFASGGTGYDPQTPQIVVTLQFIHYISLATPFQFK</sequence>